<dbReference type="PANTHER" id="PTHR34011:SF6">
    <property type="entry name" value="PHYCOBILIPROTEIN APCE"/>
    <property type="match status" value="1"/>
</dbReference>
<evidence type="ECO:0000256" key="5">
    <source>
        <dbReference type="ARBA" id="ARBA00023078"/>
    </source>
</evidence>
<accession>A0A024CHJ1</accession>
<evidence type="ECO:0000256" key="1">
    <source>
        <dbReference type="ARBA" id="ARBA00004445"/>
    </source>
</evidence>
<dbReference type="GO" id="GO:0015979">
    <property type="term" value="P:photosynthesis"/>
    <property type="evidence" value="ECO:0007669"/>
    <property type="project" value="UniProtKB-KW"/>
</dbReference>
<proteinExistence type="inferred from homology"/>
<feature type="domain" description="PBS-linker" evidence="9">
    <location>
        <begin position="50"/>
        <end position="229"/>
    </location>
</feature>
<dbReference type="InterPro" id="IPR001297">
    <property type="entry name" value="PBS_linker_dom"/>
</dbReference>
<keyword evidence="2" id="KW-0602">Photosynthesis</keyword>
<dbReference type="EMBL" id="KF846559">
    <property type="protein sequence ID" value="AHZ34126.1"/>
    <property type="molecule type" value="Genomic_DNA"/>
</dbReference>
<dbReference type="AlphaFoldDB" id="A0A024CHJ1"/>
<sequence length="294" mass="32549">MLGTETSRKSLTSATRTGPAAYATKNKAGKNTAHRTVAGVRAEYKRQHCASMGIGIGPRLHAECPFGSVFDQYNPDNAAALERVIAAAYRQVLGNLHPRESQRETSLEARLLNGEITVRDFVNGLAKSDFYKSNFFHSVGAQRGIELNFKHLLGRSPLNQSEVQEHIKLQAEQGFDALIDKLTDSAEYTEVFGSDIVPYERTHDSYAGMFTRSFNLMRELGGTKVAVSDNAQGRNSRTINPLAIAAREEAKPAAFFSYTAITRVPAKLPQQKYTGHNTPKMTDYVPFRPFGCHF</sequence>
<dbReference type="GO" id="GO:0031676">
    <property type="term" value="C:plasma membrane-derived thylakoid membrane"/>
    <property type="evidence" value="ECO:0007669"/>
    <property type="project" value="UniProtKB-SubCell"/>
</dbReference>
<keyword evidence="3" id="KW-0042">Antenna complex</keyword>
<dbReference type="PANTHER" id="PTHR34011">
    <property type="entry name" value="PHYCOBILISOME 32.1 KDA LINKER POLYPEPTIDE, PHYCOCYANIN-ASSOCIATED, ROD 2-RELATED"/>
    <property type="match status" value="1"/>
</dbReference>
<dbReference type="InterPro" id="IPR038255">
    <property type="entry name" value="PBS_linker_sf"/>
</dbReference>
<gene>
    <name evidence="10" type="primary">mpeC</name>
</gene>
<reference evidence="10" key="1">
    <citation type="journal article" date="2014" name="FEMS Microbiol. Ecol.">
        <title>Development of a targeted metagenomic approach to study a genomic region involved in light harvesting in marine Synechococcus.</title>
        <authorList>
            <person name="Humily F."/>
            <person name="Farrant G.K."/>
            <person name="Marie D."/>
            <person name="Perennou M."/>
            <person name="Mazard S."/>
            <person name="Labadie K."/>
            <person name="Aury J.-M."/>
            <person name="Wincker P."/>
            <person name="Nicolas Segui A."/>
            <person name="Scanlan D.J."/>
            <person name="Garczarek L."/>
        </authorList>
    </citation>
    <scope>NUCLEOTIDE SEQUENCE</scope>
</reference>
<feature type="region of interest" description="Disordered" evidence="8">
    <location>
        <begin position="1"/>
        <end position="33"/>
    </location>
</feature>
<keyword evidence="5" id="KW-0793">Thylakoid</keyword>
<evidence type="ECO:0000313" key="10">
    <source>
        <dbReference type="EMBL" id="AHZ34126.1"/>
    </source>
</evidence>
<keyword evidence="6" id="KW-0472">Membrane</keyword>
<name>A0A024CHJ1_9SYNE</name>
<dbReference type="Pfam" id="PF00427">
    <property type="entry name" value="PBS_linker_poly"/>
    <property type="match status" value="1"/>
</dbReference>
<dbReference type="GO" id="GO:0030089">
    <property type="term" value="C:phycobilisome"/>
    <property type="evidence" value="ECO:0007669"/>
    <property type="project" value="UniProtKB-UniRule"/>
</dbReference>
<comment type="similarity">
    <text evidence="7">Belongs to the phycobilisome linker protein family.</text>
</comment>
<comment type="subcellular location">
    <subcellularLocation>
        <location evidence="1">Cellular thylakoid membrane</location>
        <topology evidence="1">Peripheral membrane protein</topology>
        <orientation evidence="1">Cytoplasmic side</orientation>
    </subcellularLocation>
</comment>
<evidence type="ECO:0000256" key="6">
    <source>
        <dbReference type="ARBA" id="ARBA00023136"/>
    </source>
</evidence>
<evidence type="ECO:0000256" key="8">
    <source>
        <dbReference type="SAM" id="MobiDB-lite"/>
    </source>
</evidence>
<dbReference type="PROSITE" id="PS51445">
    <property type="entry name" value="PBS_LINKER"/>
    <property type="match status" value="1"/>
</dbReference>
<dbReference type="Gene3D" id="1.10.3130.20">
    <property type="entry name" value="Phycobilisome linker domain"/>
    <property type="match status" value="1"/>
</dbReference>
<evidence type="ECO:0000259" key="9">
    <source>
        <dbReference type="PROSITE" id="PS51445"/>
    </source>
</evidence>
<keyword evidence="4 7" id="KW-0605">Phycobilisome</keyword>
<organism evidence="10">
    <name type="scientific">uncultured Synechococcus sp</name>
    <dbReference type="NCBI Taxonomy" id="154535"/>
    <lineage>
        <taxon>Bacteria</taxon>
        <taxon>Bacillati</taxon>
        <taxon>Cyanobacteriota</taxon>
        <taxon>Cyanophyceae</taxon>
        <taxon>Synechococcales</taxon>
        <taxon>Synechococcaceae</taxon>
        <taxon>Synechococcus</taxon>
        <taxon>environmental samples</taxon>
    </lineage>
</organism>
<evidence type="ECO:0000256" key="2">
    <source>
        <dbReference type="ARBA" id="ARBA00022531"/>
    </source>
</evidence>
<evidence type="ECO:0000256" key="4">
    <source>
        <dbReference type="ARBA" id="ARBA00022738"/>
    </source>
</evidence>
<evidence type="ECO:0000256" key="7">
    <source>
        <dbReference type="PROSITE-ProRule" id="PRU00775"/>
    </source>
</evidence>
<protein>
    <submittedName>
        <fullName evidence="10">Rod linker polypeptide (Lr), C-phycoerythrin II-associated (C-phycoerythrin II gamma subunit)</fullName>
    </submittedName>
</protein>
<evidence type="ECO:0000256" key="3">
    <source>
        <dbReference type="ARBA" id="ARBA00022549"/>
    </source>
</evidence>